<keyword evidence="2" id="KW-0436">Ligase</keyword>
<comment type="caution">
    <text evidence="2">The sequence shown here is derived from an EMBL/GenBank/DDBJ whole genome shotgun (WGS) entry which is preliminary data.</text>
</comment>
<dbReference type="Proteomes" id="UP000254939">
    <property type="component" value="Unassembled WGS sequence"/>
</dbReference>
<protein>
    <submittedName>
        <fullName evidence="2">2'-5' RNA ligase</fullName>
    </submittedName>
</protein>
<evidence type="ECO:0000256" key="1">
    <source>
        <dbReference type="ARBA" id="ARBA00022801"/>
    </source>
</evidence>
<dbReference type="InterPro" id="IPR004175">
    <property type="entry name" value="RNA_CPDase"/>
</dbReference>
<dbReference type="PANTHER" id="PTHR35561">
    <property type="entry name" value="RNA 2',3'-CYCLIC PHOSPHODIESTERASE"/>
    <property type="match status" value="1"/>
</dbReference>
<accession>A0A370KWA3</accession>
<organism evidence="2 3">
    <name type="scientific">Rhizobium grahamii</name>
    <dbReference type="NCBI Taxonomy" id="1120045"/>
    <lineage>
        <taxon>Bacteria</taxon>
        <taxon>Pseudomonadati</taxon>
        <taxon>Pseudomonadota</taxon>
        <taxon>Alphaproteobacteria</taxon>
        <taxon>Hyphomicrobiales</taxon>
        <taxon>Rhizobiaceae</taxon>
        <taxon>Rhizobium/Agrobacterium group</taxon>
        <taxon>Rhizobium</taxon>
    </lineage>
</organism>
<dbReference type="GO" id="GO:0004113">
    <property type="term" value="F:2',3'-cyclic-nucleotide 3'-phosphodiesterase activity"/>
    <property type="evidence" value="ECO:0007669"/>
    <property type="project" value="InterPro"/>
</dbReference>
<dbReference type="OrthoDB" id="7770344at2"/>
<dbReference type="Gene3D" id="3.90.1140.10">
    <property type="entry name" value="Cyclic phosphodiesterase"/>
    <property type="match status" value="1"/>
</dbReference>
<sequence length="172" mass="19171">MPDARSLDQCVTIQQWLQREHLPLASPRPPATVHVSLYCVGKSARIPEAVIAAARQAGTAIEACQFELAFDHVITFLLPQDNAIVLAGNGGRELLRQLHVQIAIEMHRLGADANLNPNFQPHATLLYDKDVVPRIALQRPVVMAAREFVLLHNRRDQAGYEELGRWPLHARG</sequence>
<dbReference type="GO" id="GO:0016874">
    <property type="term" value="F:ligase activity"/>
    <property type="evidence" value="ECO:0007669"/>
    <property type="project" value="UniProtKB-KW"/>
</dbReference>
<reference evidence="2 3" key="1">
    <citation type="submission" date="2017-03" db="EMBL/GenBank/DDBJ databases">
        <title>Genome analysis of Rhizobial strains effectives or ineffectives for nitrogen fixation isolated from bean seeds.</title>
        <authorList>
            <person name="Peralta H."/>
            <person name="Aguilar-Vera A."/>
            <person name="Mora Y."/>
            <person name="Vargas-Lagunas C."/>
            <person name="Girard L."/>
            <person name="Mora J."/>
        </authorList>
    </citation>
    <scope>NUCLEOTIDE SEQUENCE [LARGE SCALE GENOMIC DNA]</scope>
    <source>
        <strain evidence="2 3">CCGM3</strain>
    </source>
</reference>
<dbReference type="EMBL" id="NAAC01000003">
    <property type="protein sequence ID" value="RDJ16022.1"/>
    <property type="molecule type" value="Genomic_DNA"/>
</dbReference>
<dbReference type="AlphaFoldDB" id="A0A370KWA3"/>
<keyword evidence="1" id="KW-0378">Hydrolase</keyword>
<proteinExistence type="predicted"/>
<dbReference type="PANTHER" id="PTHR35561:SF1">
    <property type="entry name" value="RNA 2',3'-CYCLIC PHOSPHODIESTERASE"/>
    <property type="match status" value="1"/>
</dbReference>
<name>A0A370KWA3_9HYPH</name>
<dbReference type="SUPFAM" id="SSF55144">
    <property type="entry name" value="LigT-like"/>
    <property type="match status" value="1"/>
</dbReference>
<dbReference type="InterPro" id="IPR009097">
    <property type="entry name" value="Cyclic_Pdiesterase"/>
</dbReference>
<dbReference type="Pfam" id="PF13563">
    <property type="entry name" value="2_5_RNA_ligase2"/>
    <property type="match status" value="1"/>
</dbReference>
<dbReference type="GO" id="GO:0008664">
    <property type="term" value="F:RNA 2',3'-cyclic 3'-phosphodiesterase activity"/>
    <property type="evidence" value="ECO:0007669"/>
    <property type="project" value="InterPro"/>
</dbReference>
<evidence type="ECO:0000313" key="3">
    <source>
        <dbReference type="Proteomes" id="UP000254939"/>
    </source>
</evidence>
<gene>
    <name evidence="2" type="ORF">B5K06_01675</name>
</gene>
<evidence type="ECO:0000313" key="2">
    <source>
        <dbReference type="EMBL" id="RDJ16022.1"/>
    </source>
</evidence>